<dbReference type="Proteomes" id="UP000009022">
    <property type="component" value="Unassembled WGS sequence"/>
</dbReference>
<evidence type="ECO:0000256" key="1">
    <source>
        <dbReference type="SAM" id="MobiDB-lite"/>
    </source>
</evidence>
<dbReference type="PANTHER" id="PTHR33538:SF2">
    <property type="entry name" value="PROTEIN GAMETE EXPRESSED 1"/>
    <property type="match status" value="1"/>
</dbReference>
<keyword evidence="2" id="KW-1133">Transmembrane helix</keyword>
<evidence type="ECO:0000313" key="3">
    <source>
        <dbReference type="EMBL" id="EDV21717.1"/>
    </source>
</evidence>
<dbReference type="PhylomeDB" id="B3S694"/>
<evidence type="ECO:0000313" key="4">
    <source>
        <dbReference type="Proteomes" id="UP000009022"/>
    </source>
</evidence>
<dbReference type="InterPro" id="IPR040346">
    <property type="entry name" value="GEX1/Brambleberry"/>
</dbReference>
<dbReference type="EMBL" id="DS985252">
    <property type="protein sequence ID" value="EDV21717.1"/>
    <property type="molecule type" value="Genomic_DNA"/>
</dbReference>
<dbReference type="PANTHER" id="PTHR33538">
    <property type="entry name" value="PROTEIN GAMETE EXPRESSED 1"/>
    <property type="match status" value="1"/>
</dbReference>
<reference evidence="3 4" key="1">
    <citation type="journal article" date="2008" name="Nature">
        <title>The Trichoplax genome and the nature of placozoans.</title>
        <authorList>
            <person name="Srivastava M."/>
            <person name="Begovic E."/>
            <person name="Chapman J."/>
            <person name="Putnam N.H."/>
            <person name="Hellsten U."/>
            <person name="Kawashima T."/>
            <person name="Kuo A."/>
            <person name="Mitros T."/>
            <person name="Salamov A."/>
            <person name="Carpenter M.L."/>
            <person name="Signorovitch A.Y."/>
            <person name="Moreno M.A."/>
            <person name="Kamm K."/>
            <person name="Grimwood J."/>
            <person name="Schmutz J."/>
            <person name="Shapiro H."/>
            <person name="Grigoriev I.V."/>
            <person name="Buss L.W."/>
            <person name="Schierwater B."/>
            <person name="Dellaporta S.L."/>
            <person name="Rokhsar D.S."/>
        </authorList>
    </citation>
    <scope>NUCLEOTIDE SEQUENCE [LARGE SCALE GENOMIC DNA]</scope>
    <source>
        <strain evidence="3 4">Grell-BS-1999</strain>
    </source>
</reference>
<dbReference type="OrthoDB" id="377549at2759"/>
<dbReference type="InParanoid" id="B3S694"/>
<dbReference type="RefSeq" id="XP_002115865.1">
    <property type="nucleotide sequence ID" value="XM_002115829.1"/>
</dbReference>
<keyword evidence="4" id="KW-1185">Reference proteome</keyword>
<gene>
    <name evidence="3" type="ORF">TRIADDRAFT_59725</name>
</gene>
<dbReference type="HOGENOM" id="CLU_509363_0_0_1"/>
<dbReference type="GeneID" id="6756945"/>
<keyword evidence="2" id="KW-0812">Transmembrane</keyword>
<name>B3S694_TRIAD</name>
<dbReference type="KEGG" id="tad:TRIADDRAFT_59725"/>
<dbReference type="STRING" id="10228.B3S694"/>
<dbReference type="OMA" id="HTQDMCY"/>
<feature type="region of interest" description="Disordered" evidence="1">
    <location>
        <begin position="407"/>
        <end position="431"/>
    </location>
</feature>
<sequence length="535" mass="61218">MELAGRLYHSYRVILGATILLGLSLICNSDFTSKKYEQPAFEIVSSESISHGQKHLNRLQKWSETSQCWNKALMQFHSGCKHLSSVDQSRLAIALTNCHLARSGRPTFPCSDNQSIEECTRTMDKADFIIYTEFFTNAISICFFIRNQRWQEDTELIINQLSVSSIETAMKLKQSLRYHEEVLQKQNNSLENQRLIIQNERILKESIRNSSEDMTNTLAKTNNIALENYRIIQGAFSRIGNNLQYLTSLQMLLLGEFSTIYTGVYYVISILLAYLLTTTPSTANARIWLFIVLTINVIFERLLGAILHSSVPVDSKAKEIIYSTTWICRRIFIGISFTILVISYIKYRDYSKINNALLEKIAKQNMEIKVLLDNKLVLAKEVDRLSRTDASNSSAKIFNKHLYKQTNNRQPHPARIKTKHSSKLRDSGLSDNCESDVEIKAISRPKTHTIPKPKSVVKHTEKIPDDVATPERVTRSPTHYNLRQQFGYKMSTAKKENCDIKYSRSSTLTKMEGKNSIKPSQGLASVRIELFSEED</sequence>
<evidence type="ECO:0000256" key="2">
    <source>
        <dbReference type="SAM" id="Phobius"/>
    </source>
</evidence>
<protein>
    <recommendedName>
        <fullName evidence="5">Protein brambleberry</fullName>
    </recommendedName>
</protein>
<organism evidence="3 4">
    <name type="scientific">Trichoplax adhaerens</name>
    <name type="common">Trichoplax reptans</name>
    <dbReference type="NCBI Taxonomy" id="10228"/>
    <lineage>
        <taxon>Eukaryota</taxon>
        <taxon>Metazoa</taxon>
        <taxon>Placozoa</taxon>
        <taxon>Uniplacotomia</taxon>
        <taxon>Trichoplacea</taxon>
        <taxon>Trichoplacidae</taxon>
        <taxon>Trichoplax</taxon>
    </lineage>
</organism>
<proteinExistence type="predicted"/>
<feature type="transmembrane region" description="Helical" evidence="2">
    <location>
        <begin position="287"/>
        <end position="308"/>
    </location>
</feature>
<keyword evidence="2" id="KW-0472">Membrane</keyword>
<dbReference type="eggNOG" id="ENOG502QR0N">
    <property type="taxonomic scope" value="Eukaryota"/>
</dbReference>
<dbReference type="AlphaFoldDB" id="B3S694"/>
<feature type="compositionally biased region" description="Basic residues" evidence="1">
    <location>
        <begin position="412"/>
        <end position="422"/>
    </location>
</feature>
<feature type="transmembrane region" description="Helical" evidence="2">
    <location>
        <begin position="320"/>
        <end position="345"/>
    </location>
</feature>
<dbReference type="CTD" id="6756945"/>
<evidence type="ECO:0008006" key="5">
    <source>
        <dbReference type="Google" id="ProtNLM"/>
    </source>
</evidence>
<accession>B3S694</accession>
<feature type="transmembrane region" description="Helical" evidence="2">
    <location>
        <begin position="251"/>
        <end position="275"/>
    </location>
</feature>